<protein>
    <recommendedName>
        <fullName evidence="1">DUF7796 domain-containing protein</fullName>
    </recommendedName>
</protein>
<dbReference type="Pfam" id="PF25072">
    <property type="entry name" value="DUF7796"/>
    <property type="match status" value="1"/>
</dbReference>
<dbReference type="InterPro" id="IPR056698">
    <property type="entry name" value="DUF7796"/>
</dbReference>
<dbReference type="AlphaFoldDB" id="A0ABD1YT37"/>
<accession>A0ABD1YT37</accession>
<dbReference type="PANTHER" id="PTHR35112:SF1">
    <property type="entry name" value="RING_FYVE_PHD ZINC FINGER SUPERFAMILY PROTEIN"/>
    <property type="match status" value="1"/>
</dbReference>
<evidence type="ECO:0000259" key="1">
    <source>
        <dbReference type="Pfam" id="PF25072"/>
    </source>
</evidence>
<name>A0ABD1YT37_9MARC</name>
<gene>
    <name evidence="2" type="ORF">R1flu_005412</name>
</gene>
<dbReference type="PANTHER" id="PTHR35112">
    <property type="entry name" value="OS08G0360500 PROTEIN"/>
    <property type="match status" value="1"/>
</dbReference>
<comment type="caution">
    <text evidence="2">The sequence shown here is derived from an EMBL/GenBank/DDBJ whole genome shotgun (WGS) entry which is preliminary data.</text>
</comment>
<dbReference type="Proteomes" id="UP001605036">
    <property type="component" value="Unassembled WGS sequence"/>
</dbReference>
<proteinExistence type="predicted"/>
<keyword evidence="3" id="KW-1185">Reference proteome</keyword>
<feature type="domain" description="DUF7796" evidence="1">
    <location>
        <begin position="85"/>
        <end position="426"/>
    </location>
</feature>
<reference evidence="2 3" key="1">
    <citation type="submission" date="2024-09" db="EMBL/GenBank/DDBJ databases">
        <title>Chromosome-scale assembly of Riccia fluitans.</title>
        <authorList>
            <person name="Paukszto L."/>
            <person name="Sawicki J."/>
            <person name="Karawczyk K."/>
            <person name="Piernik-Szablinska J."/>
            <person name="Szczecinska M."/>
            <person name="Mazdziarz M."/>
        </authorList>
    </citation>
    <scope>NUCLEOTIDE SEQUENCE [LARGE SCALE GENOMIC DNA]</scope>
    <source>
        <strain evidence="2">Rf_01</strain>
        <tissue evidence="2">Aerial parts of the thallus</tissue>
    </source>
</reference>
<dbReference type="EMBL" id="JBHFFA010000003">
    <property type="protein sequence ID" value="KAL2633933.1"/>
    <property type="molecule type" value="Genomic_DNA"/>
</dbReference>
<evidence type="ECO:0000313" key="2">
    <source>
        <dbReference type="EMBL" id="KAL2633933.1"/>
    </source>
</evidence>
<sequence length="429" mass="48179">MGRGWGRVLLGREKGVACAVFFILFGVFQWAASNSDYIANSLVLLKKWPRESILGYPAVDKVHREVPENHMSDTVDTVIEDRNATPRVAICLVGGARAFELTGLSIKKYILDVYEHTDVFLHVPVDENTHKLTLLRDASKFAAARLFVPKHIPETRIQQEVLTGANSPNGIQGLLQYFSLVQGCLGMISWYEDKHGFKYDWIVRTRVDGYWKGPLLPLQSFSPHKYHIPFGSSFGGYNDRLGIGTRLTSWAALSRVSLIPRLHQLGYRNLNSENSFKAQLASENVTVELGEFPFCVLSSRKYAWPPDRWGVPVASIKSPGNLNGAKCRPCHAAARGAYAMQLLSVLDHAWGWMGPVHQGDVELCDSSKDEKPGLEQIFDEVSGPEFALARKKIKNRTRKECIQDIEEFGKMWELWDAPSAEELCSTVEK</sequence>
<organism evidence="2 3">
    <name type="scientific">Riccia fluitans</name>
    <dbReference type="NCBI Taxonomy" id="41844"/>
    <lineage>
        <taxon>Eukaryota</taxon>
        <taxon>Viridiplantae</taxon>
        <taxon>Streptophyta</taxon>
        <taxon>Embryophyta</taxon>
        <taxon>Marchantiophyta</taxon>
        <taxon>Marchantiopsida</taxon>
        <taxon>Marchantiidae</taxon>
        <taxon>Marchantiales</taxon>
        <taxon>Ricciaceae</taxon>
        <taxon>Riccia</taxon>
    </lineage>
</organism>
<evidence type="ECO:0000313" key="3">
    <source>
        <dbReference type="Proteomes" id="UP001605036"/>
    </source>
</evidence>